<protein>
    <submittedName>
        <fullName evidence="1">13984_t:CDS:1</fullName>
    </submittedName>
</protein>
<sequence length="305" mass="34714">MHFKDFTLELLVNGQPLEEHDLPFSEINEINYERTYVVNKTSNGCEYSDLVTYAVVTEPGVKYEIRYSARNASEKNPIMTHTYIDGNFDDTCRTLTNSSFRVQKSFHNANGSKEFDFRFANTIWAENDESQGISIVGTPGCITTKFYDATKATKKMVYNIKGHDGVQIKVPELKKNLNVGITTAFEEREGRGLGESKYTRTNKRPIACLCLHYRPASWFLLRGLNLPTQEHGSLSIGDSMVETKEDVKEEINRGNNLAKRSREVIVVKDEDCEIIDFTSFSPSKRVKPEPTVYILDSDDDENKAF</sequence>
<comment type="caution">
    <text evidence="1">The sequence shown here is derived from an EMBL/GenBank/DDBJ whole genome shotgun (WGS) entry which is preliminary data.</text>
</comment>
<organism evidence="1 2">
    <name type="scientific">Acaulospora morrowiae</name>
    <dbReference type="NCBI Taxonomy" id="94023"/>
    <lineage>
        <taxon>Eukaryota</taxon>
        <taxon>Fungi</taxon>
        <taxon>Fungi incertae sedis</taxon>
        <taxon>Mucoromycota</taxon>
        <taxon>Glomeromycotina</taxon>
        <taxon>Glomeromycetes</taxon>
        <taxon>Diversisporales</taxon>
        <taxon>Acaulosporaceae</taxon>
        <taxon>Acaulospora</taxon>
    </lineage>
</organism>
<evidence type="ECO:0000313" key="1">
    <source>
        <dbReference type="EMBL" id="CAG8666838.1"/>
    </source>
</evidence>
<gene>
    <name evidence="1" type="ORF">AMORRO_LOCUS10655</name>
</gene>
<keyword evidence="2" id="KW-1185">Reference proteome</keyword>
<dbReference type="AlphaFoldDB" id="A0A9N9E8M6"/>
<accession>A0A9N9E8M6</accession>
<reference evidence="1" key="1">
    <citation type="submission" date="2021-06" db="EMBL/GenBank/DDBJ databases">
        <authorList>
            <person name="Kallberg Y."/>
            <person name="Tangrot J."/>
            <person name="Rosling A."/>
        </authorList>
    </citation>
    <scope>NUCLEOTIDE SEQUENCE</scope>
    <source>
        <strain evidence="1">CL551</strain>
    </source>
</reference>
<evidence type="ECO:0000313" key="2">
    <source>
        <dbReference type="Proteomes" id="UP000789342"/>
    </source>
</evidence>
<name>A0A9N9E8M6_9GLOM</name>
<dbReference type="EMBL" id="CAJVPV010012025">
    <property type="protein sequence ID" value="CAG8666838.1"/>
    <property type="molecule type" value="Genomic_DNA"/>
</dbReference>
<proteinExistence type="predicted"/>
<dbReference type="Proteomes" id="UP000789342">
    <property type="component" value="Unassembled WGS sequence"/>
</dbReference>